<dbReference type="Proteomes" id="UP000193144">
    <property type="component" value="Unassembled WGS sequence"/>
</dbReference>
<evidence type="ECO:0000313" key="2">
    <source>
        <dbReference type="EMBL" id="ORX91749.1"/>
    </source>
</evidence>
<dbReference type="Gene3D" id="2.120.10.70">
    <property type="entry name" value="Fucose-specific lectin"/>
    <property type="match status" value="1"/>
</dbReference>
<gene>
    <name evidence="2" type="ORF">BCR34DRAFT_274194</name>
</gene>
<protein>
    <submittedName>
        <fullName evidence="2">Uncharacterized protein</fullName>
    </submittedName>
</protein>
<reference evidence="2 3" key="1">
    <citation type="submission" date="2016-07" db="EMBL/GenBank/DDBJ databases">
        <title>Pervasive Adenine N6-methylation of Active Genes in Fungi.</title>
        <authorList>
            <consortium name="DOE Joint Genome Institute"/>
            <person name="Mondo S.J."/>
            <person name="Dannebaum R.O."/>
            <person name="Kuo R.C."/>
            <person name="Labutti K."/>
            <person name="Haridas S."/>
            <person name="Kuo A."/>
            <person name="Salamov A."/>
            <person name="Ahrendt S.R."/>
            <person name="Lipzen A."/>
            <person name="Sullivan W."/>
            <person name="Andreopoulos W.B."/>
            <person name="Clum A."/>
            <person name="Lindquist E."/>
            <person name="Daum C."/>
            <person name="Ramamoorthy G.K."/>
            <person name="Gryganskyi A."/>
            <person name="Culley D."/>
            <person name="Magnuson J.K."/>
            <person name="James T.Y."/>
            <person name="O'Malley M.A."/>
            <person name="Stajich J.E."/>
            <person name="Spatafora J.W."/>
            <person name="Visel A."/>
            <person name="Grigoriev I.V."/>
        </authorList>
    </citation>
    <scope>NUCLEOTIDE SEQUENCE [LARGE SCALE GENOMIC DNA]</scope>
    <source>
        <strain evidence="2 3">CBS 115471</strain>
    </source>
</reference>
<accession>A0A1Y1Y1B7</accession>
<proteinExistence type="predicted"/>
<dbReference type="STRING" id="1231657.A0A1Y1Y1B7"/>
<dbReference type="OrthoDB" id="10521052at2759"/>
<evidence type="ECO:0000313" key="3">
    <source>
        <dbReference type="Proteomes" id="UP000193144"/>
    </source>
</evidence>
<feature type="region of interest" description="Disordered" evidence="1">
    <location>
        <begin position="460"/>
        <end position="479"/>
    </location>
</feature>
<feature type="non-terminal residue" evidence="2">
    <location>
        <position position="1"/>
    </location>
</feature>
<evidence type="ECO:0000256" key="1">
    <source>
        <dbReference type="SAM" id="MobiDB-lite"/>
    </source>
</evidence>
<name>A0A1Y1Y1B7_9PLEO</name>
<dbReference type="EMBL" id="MCFA01000439">
    <property type="protein sequence ID" value="ORX91749.1"/>
    <property type="molecule type" value="Genomic_DNA"/>
</dbReference>
<keyword evidence="3" id="KW-1185">Reference proteome</keyword>
<sequence length="3530" mass="383190">IALHIQSSEITSEIQTLTSYYECLAERQAYLADQLTGNLDIARVFPSLEPSPDVLWTLVQDFVANSILDESSGVTSLDGANAKIISWIASPSLGILRNAGFCIKPALLPTWDSIIPKSSTNECWSVSTLSNGQPYFLDISVSQPSVSMSSTRMSIAESWTSDEFQIKIRVTQGYSCCLQLTDGLSGTQEHFTSYSWKLRWRDEIGTLWGFYYAESGISCIEISDSDRQEARWSFEKLECDAPSQRSKSRVEICERLCSRLPPLYPFTWAAPLKSDNAAIFFTSPLEGINSLGDLPLGNILACYFSAFDVYQALFQHLPPSLTAIQSTRLHFSFATFKYIPTPTGDVAIHHIVIPLPMHDLLDVQSSVSICGMQVGFRDVKVVVEVPGTEHARLLLQLSTVVTVGDMEVVIDFEIELIGSNVGAIGVKIAGCVGLWDLISLFPNAAFGSLNMPFASNENQNAQSLNGKANDAGEASDDERGLWNSPECLSQPIDDASPIIEPNVVRPTSMTFHDIEIYAPNAELSADQGGLRLSANAFWDEWRAKFPLEEGWTIEPVQISFSPGAKAAAKSSPPTPELEVWIKTTFDFSEPIVSWGHDPEAGPLEEHDILADFLVDSNEVFRDAMVFWGTDPVAGPYEEQDPTFELDEDLSDQPREFHDLTGTMHEHSKNMSPSGPLLEFALHARQEQPGTNFQFDCGVLRRGHGKVPISQVLKTIPFPDVLSNISAAIDGISIPGLDRLDGLYFRRFSAPLVPSGSGMKLIVWELETEAPSLLLLPGISVENVILEFSQSSWLFAFTGKGCARLRRLDKPIEISFVLPTDNEGGSFKMTAPLGLSLSDLLSVFNAFPDGNNTFLGKLLDIEVLMITGELEWESASNSAIATEVACTLRPKDDLKIGPLTLHQVNATFSFKAEGCAHGNRTCYTISASASVLGNELSISLDWNSCQDSIGFHIFPSGKLELTSIVGLFNENLKIPPIPLLDQLSFRDGNVAVLGSSLAVASLDLNFSLGDTLVTWQRQDSTTHLNFSPSASLTFLDLARQLLDTSVPVSTLRFLDGLLLDTGKLTISEDLTWSIPSIRFQGPRLNLSVNMSPMGECTLNIEGLQDIHCLDILADVLPNHISSLPSLVSELNFQHGCILLQRAGPEIDFRGFTAQLASSRLQATVEWNNDIIKIHVLPRIDLTSANILELIHPGLRAANLPILKDLRFVSGSLKLRISSNECRVFEWSLRLASLHLDVTLSANLAARSILLEINPTTKPYGLNKMLSSILPASTYLSLESFAERFNVGITYVRACLSFDDNCIELQSFDIGISDESSLNFNGLRIRTPRIKFSSDIGESLPHGETLVAPIDTARSEHAGEAISSMESPASKKLSLLLDGLLDIGGEAAVTSISFPLDISSTPSLAFSLHPPPDRILTAKAICSLINIAQDSLPQPKSFKLPSELNIERVEGYISFDDQSNIQIDSFSAAVRLDINLPLLDRPKIELANPRLVLQYAAQRDLAYQLFAQLVLGNANLALVYSRDDDGGDFFTCEPSVERSTVSFELHPLLDAFGLDVASYELPSSTIDGPKLQFDTLKLNLREHGCPKLTASGPTSWNLAIGGIDLHLERLTTNLDFISPTATTPLSLDCNISLSGDLSFGGITAGAIISLEAGRKLRLTAHMEKSGIGPDTIDLEAVLSGAGKIGTEGESMLPDSLKRFSAEVLSLDLTADFQDESFYLNGTFGRLGSGFFRRVPYSSGGHQSVIALATKDISALWGEVGANIKAVAGEVEVAVVILSHTMKYPFLPGLLASGSDNEVPMAYRGMLYHLQKKVQAQQLTYVGPGAMIHAKIDLTNLPSTSTTSPLSALASAVDISPDAMVTLFATISEPPQDSVVELSFRGLKLLGGSITLRGTGQYAFKDEKFLAQAFVKIGHEVLQDPLNFRVDLKIEDGNMSFESPENSAFEEPVIAPFKVMKGFEISKIRFSGKIATGAVQKALSDSNPLAPQSAPLGPATSLFVLQGEARLGKYVASGSILLPNGVPKAVVVSFPPDARVPITQWIGQAFGVLKTDLPKIELAGLTVSCCLPGEEFNYPEKDIVFRPGYRAQANISLFDKIFSTEIAISEDAQGFELTGKCEEQIDLGVIQLTFNEHATARGSTSLGPVFTLSKTNSGLDCTLQSGLTLFGHPSFSLRLSYKNGRFIGTAIYSGSVFGIQNPKLSLNFSESGEYGTNDDFAVFQDLPGKDLAEGIKKASTKDKGCKCGQLELPLDGAECNVKFALRLPFANHRISKAEFKVVAKVSLGISIGKFRTTIELGEMEIPLPIPMDRDSLPTALKDTAKKNVEKMGAELLKQKRKFAGLVGALIAKGLSKKTTEQLVCRKVKSKELVKQVLNTSLTVASMAGGATAAAVGAALSIGTGTLGAATGIVGTAFTTYLMASLAVSAITTPVGVATGAAGLGIKMGWLLTAPVRKVGKVAAGAVFGGDDDGNSDSDGEDDGFAAAREEMRALYTQREKEIAEYHRQQQAALAEVKKKIEAALVLSAPPELELIEDEEKHTCSMHLDWSSVLPKVEGFDFGDYQGFEWMVEVGANEHMPGSIAAAALSKTSWTLVLDAVLVRERTFHARVRAKFTAKQDAASEEFVARAWTAVTATRVPRIPAPTDVQIVLNSDLEHLELNCTDEDGRATTHRWDIAARAADDKTGATREVIVWAGTSETPTVKTPLLDLGLTEPCELFARVRAIANSTTPEADSFPTTSPESLKVENFKLRTQATLLGEDLTLTCIASEPVEGEVYACRDSPRIWTSLGAFANDISILFLDSETRESESSLYLVPHPDPEKRVIYLPYLFKLDHIVPGLPAPTLIPARTFLSLEEDRLHIALELERMETEHGRVKYFVVESRQPHGFLKGVPDFRATLLGSETGKFTVTLGIDIPAPRPASVNIRAVIVNDHGEHIHGERSAEISIAGPANDIDAMIPIHAFLMADGTLRISWPTEASAITTQSSSSSWTHMRITIFDSAGFSLHNTTIPFPPGKEDIGKEVTAHTKGQTLLIRAFPTTSSIHGKLAFRSFHIPEGWTTTSTQAIEPALPGEGSGYAVGKNARFVKMVTPRGNPKDMDNVYTRVFYTTDDGHLVHVYRKHRPKTAVSTSVDKKTKHRSTETWTVWKHEKWQKDHLRHSRNAVSGGSDIALITLSSGGRDKAREKAKDAVLLVWITPSGRLEYEISRNSGKDFEKLKLDKDKVWNRDGIASTRGGGCVTGLRIGNGIVYVFWLGPKGAVWCAYALEGELHFVIEKVVGDGSVSVGAGVGGGEDEQVGRLVCWEWNGRAAVAFIASDGKIMLAEGSAGPGSGSGSADNRDASAISATSHAPWPIHALTPPGAANPQTALAAFDLQPQTAANVPAHPQILVFGNPDGALATLFYSPSDKNPEKWTWTSIGEISHPGTLHPRSDILVRRKSVHTSAPDNPVHQYELQIWYRARDEGLRRVSAVVEGDSDMEAQRWVWSEMEILPGLDEGVRERMDGRGKMRGLGIEEVGGETWVLAQRGDGRVEGVGVD</sequence>
<organism evidence="2 3">
    <name type="scientific">Clohesyomyces aquaticus</name>
    <dbReference type="NCBI Taxonomy" id="1231657"/>
    <lineage>
        <taxon>Eukaryota</taxon>
        <taxon>Fungi</taxon>
        <taxon>Dikarya</taxon>
        <taxon>Ascomycota</taxon>
        <taxon>Pezizomycotina</taxon>
        <taxon>Dothideomycetes</taxon>
        <taxon>Pleosporomycetidae</taxon>
        <taxon>Pleosporales</taxon>
        <taxon>Lindgomycetaceae</taxon>
        <taxon>Clohesyomyces</taxon>
    </lineage>
</organism>
<comment type="caution">
    <text evidence="2">The sequence shown here is derived from an EMBL/GenBank/DDBJ whole genome shotgun (WGS) entry which is preliminary data.</text>
</comment>